<gene>
    <name evidence="2" type="ORF">GIL414_LOCUS73243</name>
    <name evidence="1" type="ORF">SMN809_LOCUS71836</name>
</gene>
<dbReference type="Proteomes" id="UP000681720">
    <property type="component" value="Unassembled WGS sequence"/>
</dbReference>
<dbReference type="AlphaFoldDB" id="A0A8S3I2N9"/>
<proteinExistence type="predicted"/>
<evidence type="ECO:0000313" key="2">
    <source>
        <dbReference type="EMBL" id="CAF5191817.1"/>
    </source>
</evidence>
<protein>
    <submittedName>
        <fullName evidence="2">Uncharacterized protein</fullName>
    </submittedName>
</protein>
<accession>A0A8S3I2N9</accession>
<dbReference type="CDD" id="cd21037">
    <property type="entry name" value="MLKL_NTD"/>
    <property type="match status" value="1"/>
</dbReference>
<evidence type="ECO:0000313" key="3">
    <source>
        <dbReference type="Proteomes" id="UP000681720"/>
    </source>
</evidence>
<organism evidence="2 3">
    <name type="scientific">Rotaria magnacalcarata</name>
    <dbReference type="NCBI Taxonomy" id="392030"/>
    <lineage>
        <taxon>Eukaryota</taxon>
        <taxon>Metazoa</taxon>
        <taxon>Spiralia</taxon>
        <taxon>Gnathifera</taxon>
        <taxon>Rotifera</taxon>
        <taxon>Eurotatoria</taxon>
        <taxon>Bdelloidea</taxon>
        <taxon>Philodinida</taxon>
        <taxon>Philodinidae</taxon>
        <taxon>Rotaria</taxon>
    </lineage>
</organism>
<name>A0A8S3I2N9_9BILA</name>
<sequence>KTLSSMADSAVSLIKGGISLAMYLKEAYDGYKENNEECKRLIAKVDIIKDELPKLQNFERTMETNSSAEADPTMNSKDSLKESLNMLIEDLEAFKAFHEKHKKTFKPFKFLFHKGATKDIEKLNKNLEASCGLIMFQVSIMDKINSRQDQRDILNKIAEMPTRIAKLLAERLPVTYEFRFRIRI</sequence>
<dbReference type="EMBL" id="CAJOBI010324433">
    <property type="protein sequence ID" value="CAF5189723.1"/>
    <property type="molecule type" value="Genomic_DNA"/>
</dbReference>
<evidence type="ECO:0000313" key="1">
    <source>
        <dbReference type="EMBL" id="CAF5189723.1"/>
    </source>
</evidence>
<dbReference type="InterPro" id="IPR036537">
    <property type="entry name" value="Adaptor_Cbl_N_dom_sf"/>
</dbReference>
<dbReference type="GO" id="GO:0007166">
    <property type="term" value="P:cell surface receptor signaling pathway"/>
    <property type="evidence" value="ECO:0007669"/>
    <property type="project" value="InterPro"/>
</dbReference>
<dbReference type="Gene3D" id="1.20.930.20">
    <property type="entry name" value="Adaptor protein Cbl, N-terminal domain"/>
    <property type="match status" value="1"/>
</dbReference>
<comment type="caution">
    <text evidence="2">The sequence shown here is derived from an EMBL/GenBank/DDBJ whole genome shotgun (WGS) entry which is preliminary data.</text>
</comment>
<dbReference type="EMBL" id="CAJOBJ010338217">
    <property type="protein sequence ID" value="CAF5191817.1"/>
    <property type="molecule type" value="Genomic_DNA"/>
</dbReference>
<reference evidence="2" key="1">
    <citation type="submission" date="2021-02" db="EMBL/GenBank/DDBJ databases">
        <authorList>
            <person name="Nowell W R."/>
        </authorList>
    </citation>
    <scope>NUCLEOTIDE SEQUENCE</scope>
</reference>
<dbReference type="Proteomes" id="UP000676336">
    <property type="component" value="Unassembled WGS sequence"/>
</dbReference>
<feature type="non-terminal residue" evidence="2">
    <location>
        <position position="1"/>
    </location>
</feature>
<dbReference type="InterPro" id="IPR059179">
    <property type="entry name" value="MLKL-like_MCAfunc"/>
</dbReference>